<reference evidence="9" key="1">
    <citation type="journal article" date="2021" name="Nat. Commun.">
        <title>Genetic determinants of endophytism in the Arabidopsis root mycobiome.</title>
        <authorList>
            <person name="Mesny F."/>
            <person name="Miyauchi S."/>
            <person name="Thiergart T."/>
            <person name="Pickel B."/>
            <person name="Atanasova L."/>
            <person name="Karlsson M."/>
            <person name="Huettel B."/>
            <person name="Barry K.W."/>
            <person name="Haridas S."/>
            <person name="Chen C."/>
            <person name="Bauer D."/>
            <person name="Andreopoulos W."/>
            <person name="Pangilinan J."/>
            <person name="LaButti K."/>
            <person name="Riley R."/>
            <person name="Lipzen A."/>
            <person name="Clum A."/>
            <person name="Drula E."/>
            <person name="Henrissat B."/>
            <person name="Kohler A."/>
            <person name="Grigoriev I.V."/>
            <person name="Martin F.M."/>
            <person name="Hacquard S."/>
        </authorList>
    </citation>
    <scope>NUCLEOTIDE SEQUENCE</scope>
    <source>
        <strain evidence="9">MPI-SDFR-AT-0117</strain>
    </source>
</reference>
<evidence type="ECO:0000256" key="1">
    <source>
        <dbReference type="ARBA" id="ARBA00007532"/>
    </source>
</evidence>
<dbReference type="Gene3D" id="3.30.390.30">
    <property type="match status" value="1"/>
</dbReference>
<keyword evidence="3 5" id="KW-0274">FAD</keyword>
<feature type="active site" description="Proton acceptor" evidence="4">
    <location>
        <position position="463"/>
    </location>
</feature>
<dbReference type="PANTHER" id="PTHR43014:SF2">
    <property type="entry name" value="MERCURIC REDUCTASE"/>
    <property type="match status" value="1"/>
</dbReference>
<keyword evidence="5" id="KW-0547">Nucleotide-binding</keyword>
<feature type="binding site" evidence="5">
    <location>
        <position position="52"/>
    </location>
    <ligand>
        <name>FAD</name>
        <dbReference type="ChEBI" id="CHEBI:57692"/>
    </ligand>
</feature>
<dbReference type="InterPro" id="IPR001100">
    <property type="entry name" value="Pyr_nuc-diS_OxRdtase"/>
</dbReference>
<keyword evidence="2" id="KW-0285">Flavoprotein</keyword>
<evidence type="ECO:0000313" key="10">
    <source>
        <dbReference type="Proteomes" id="UP000770015"/>
    </source>
</evidence>
<dbReference type="Proteomes" id="UP000770015">
    <property type="component" value="Unassembled WGS sequence"/>
</dbReference>
<comment type="caution">
    <text evidence="9">The sequence shown here is derived from an EMBL/GenBank/DDBJ whole genome shotgun (WGS) entry which is preliminary data.</text>
</comment>
<comment type="cofactor">
    <cofactor evidence="5">
        <name>FAD</name>
        <dbReference type="ChEBI" id="CHEBI:57692"/>
    </cofactor>
    <text evidence="5">Binds 1 FAD per subunit.</text>
</comment>
<feature type="binding site" evidence="5">
    <location>
        <position position="278"/>
    </location>
    <ligand>
        <name>NAD(+)</name>
        <dbReference type="ChEBI" id="CHEBI:57540"/>
    </ligand>
</feature>
<feature type="binding site" evidence="5">
    <location>
        <position position="319"/>
    </location>
    <ligand>
        <name>FAD</name>
        <dbReference type="ChEBI" id="CHEBI:57692"/>
    </ligand>
</feature>
<evidence type="ECO:0008006" key="11">
    <source>
        <dbReference type="Google" id="ProtNLM"/>
    </source>
</evidence>
<dbReference type="SUPFAM" id="SSF51905">
    <property type="entry name" value="FAD/NAD(P)-binding domain"/>
    <property type="match status" value="1"/>
</dbReference>
<feature type="domain" description="Pyridine nucleotide-disulphide oxidoreductase dimerisation" evidence="7">
    <location>
        <begin position="365"/>
        <end position="472"/>
    </location>
</feature>
<gene>
    <name evidence="9" type="ORF">F5X68DRAFT_247287</name>
</gene>
<dbReference type="PRINTS" id="PR00411">
    <property type="entry name" value="PNDRDTASEI"/>
</dbReference>
<feature type="binding site" evidence="5">
    <location>
        <position position="116"/>
    </location>
    <ligand>
        <name>FAD</name>
        <dbReference type="ChEBI" id="CHEBI:57692"/>
    </ligand>
</feature>
<evidence type="ECO:0000256" key="2">
    <source>
        <dbReference type="ARBA" id="ARBA00022630"/>
    </source>
</evidence>
<dbReference type="PANTHER" id="PTHR43014">
    <property type="entry name" value="MERCURIC REDUCTASE"/>
    <property type="match status" value="1"/>
</dbReference>
<evidence type="ECO:0000313" key="9">
    <source>
        <dbReference type="EMBL" id="KAH6671563.1"/>
    </source>
</evidence>
<evidence type="ECO:0000256" key="3">
    <source>
        <dbReference type="ARBA" id="ARBA00022827"/>
    </source>
</evidence>
<dbReference type="InterPro" id="IPR036188">
    <property type="entry name" value="FAD/NAD-bd_sf"/>
</dbReference>
<dbReference type="OrthoDB" id="361797at2759"/>
<dbReference type="Pfam" id="PF02852">
    <property type="entry name" value="Pyr_redox_dim"/>
    <property type="match status" value="1"/>
</dbReference>
<proteinExistence type="inferred from homology"/>
<feature type="domain" description="FAD/NAD(P)-binding" evidence="8">
    <location>
        <begin position="6"/>
        <end position="330"/>
    </location>
</feature>
<dbReference type="PIRSF" id="PIRSF000350">
    <property type="entry name" value="Mercury_reductase_MerA"/>
    <property type="match status" value="1"/>
</dbReference>
<accession>A0A9P8V520</accession>
<dbReference type="GO" id="GO:0050660">
    <property type="term" value="F:flavin adenine dinucleotide binding"/>
    <property type="evidence" value="ECO:0007669"/>
    <property type="project" value="TreeGrafter"/>
</dbReference>
<evidence type="ECO:0000259" key="7">
    <source>
        <dbReference type="Pfam" id="PF02852"/>
    </source>
</evidence>
<feature type="binding site" evidence="5">
    <location>
        <begin position="186"/>
        <end position="193"/>
    </location>
    <ligand>
        <name>NAD(+)</name>
        <dbReference type="ChEBI" id="CHEBI:57540"/>
    </ligand>
</feature>
<dbReference type="EMBL" id="JAGSXJ010000028">
    <property type="protein sequence ID" value="KAH6671563.1"/>
    <property type="molecule type" value="Genomic_DNA"/>
</dbReference>
<dbReference type="Gene3D" id="3.50.50.60">
    <property type="entry name" value="FAD/NAD(P)-binding domain"/>
    <property type="match status" value="2"/>
</dbReference>
<dbReference type="InterPro" id="IPR023753">
    <property type="entry name" value="FAD/NAD-binding_dom"/>
</dbReference>
<protein>
    <recommendedName>
        <fullName evidence="11">Mercuric reductase</fullName>
    </recommendedName>
</protein>
<evidence type="ECO:0000259" key="8">
    <source>
        <dbReference type="Pfam" id="PF07992"/>
    </source>
</evidence>
<keyword evidence="5" id="KW-0520">NAD</keyword>
<evidence type="ECO:0000256" key="4">
    <source>
        <dbReference type="PIRSR" id="PIRSR000350-2"/>
    </source>
</evidence>
<dbReference type="AlphaFoldDB" id="A0A9P8V520"/>
<organism evidence="9 10">
    <name type="scientific">Plectosphaerella plurivora</name>
    <dbReference type="NCBI Taxonomy" id="936078"/>
    <lineage>
        <taxon>Eukaryota</taxon>
        <taxon>Fungi</taxon>
        <taxon>Dikarya</taxon>
        <taxon>Ascomycota</taxon>
        <taxon>Pezizomycotina</taxon>
        <taxon>Sordariomycetes</taxon>
        <taxon>Hypocreomycetidae</taxon>
        <taxon>Glomerellales</taxon>
        <taxon>Plectosphaerellaceae</taxon>
        <taxon>Plectosphaerella</taxon>
    </lineage>
</organism>
<comment type="similarity">
    <text evidence="1">Belongs to the class-I pyridine nucleotide-disulfide oxidoreductase family.</text>
</comment>
<dbReference type="InterPro" id="IPR004099">
    <property type="entry name" value="Pyr_nucl-diS_OxRdtase_dimer"/>
</dbReference>
<evidence type="ECO:0000256" key="6">
    <source>
        <dbReference type="PIRSR" id="PIRSR000350-4"/>
    </source>
</evidence>
<dbReference type="InterPro" id="IPR016156">
    <property type="entry name" value="FAD/NAD-linked_Rdtase_dimer_sf"/>
</dbReference>
<dbReference type="GO" id="GO:0003955">
    <property type="term" value="F:NAD(P)H dehydrogenase (quinone) activity"/>
    <property type="evidence" value="ECO:0007669"/>
    <property type="project" value="TreeGrafter"/>
</dbReference>
<dbReference type="Pfam" id="PF07992">
    <property type="entry name" value="Pyr_redox_2"/>
    <property type="match status" value="1"/>
</dbReference>
<dbReference type="PRINTS" id="PR00368">
    <property type="entry name" value="FADPNR"/>
</dbReference>
<feature type="disulfide bond" description="Redox-active" evidence="6">
    <location>
        <begin position="43"/>
        <end position="48"/>
    </location>
</feature>
<name>A0A9P8V520_9PEZI</name>
<evidence type="ECO:0000256" key="5">
    <source>
        <dbReference type="PIRSR" id="PIRSR000350-3"/>
    </source>
</evidence>
<keyword evidence="10" id="KW-1185">Reference proteome</keyword>
<dbReference type="SUPFAM" id="SSF55424">
    <property type="entry name" value="FAD/NAD-linked reductases, dimerisation (C-terminal) domain"/>
    <property type="match status" value="1"/>
</dbReference>
<sequence length="478" mass="50066">MAPSQYDLIVIGSGQSGTPLATAFAKAGKRTAMVERAHIGGTCINEGCTPTKTMIASGRAAYMTRRAGDYGVKLPGSISVDMAAVRRRKRDIVESWSSGGEEKLRKAGVEVIKGTGRFTGPKEIEVVLSEGGEVKTLTAESIVINTGEKPARPDLPGLDGIDAARVLNSTSVMELGEVPAHLVCVGGGYISLEFGQLFRRLGAEVTVVQRGKQLLPREDDDVAGEMLKIAREDGITVYLSSTVKAVAAGGKGGVDVSITTGSGEVAVVAASHVLLAAGRTPNTDELNLGAAGIETTSRGHIKVDEALKTSAADVYAIGDVHGGPAFTHISYDDFRILRANLLPAAVPATTPAMTTTGASFSRRATPYVVYTDPQLGHIGLHAKEAASGGRKVKTATMPMGYVARAIETAEMRGLMKATVDAETGEILGFTCLGIEGGEIMAVVQTAMMGGLKWWDLEAAVWAHPSLAESLNNLWAYLE</sequence>